<sequence length="190" mass="20346">MTEAGRDRDLSPAQRALAACVREIERAAARLGWDRPPMLYALVPTRQLIDEPAMPADVVEQLKSGWDGSSEHLSAIAQEPLDSDDLESVLAQLAWPRSVAGAALSVERIVVPPEVEAAAPDDPDEALAFIAEHPSRTEVRLVVGAMRTGLTWSAVRTRTFDTDEAVAVGEDLVPGLSQALLASLSDDGQD</sequence>
<organism evidence="1 2">
    <name type="scientific">Schaalia radingae</name>
    <dbReference type="NCBI Taxonomy" id="131110"/>
    <lineage>
        <taxon>Bacteria</taxon>
        <taxon>Bacillati</taxon>
        <taxon>Actinomycetota</taxon>
        <taxon>Actinomycetes</taxon>
        <taxon>Actinomycetales</taxon>
        <taxon>Actinomycetaceae</taxon>
        <taxon>Schaalia</taxon>
    </lineage>
</organism>
<protein>
    <submittedName>
        <fullName evidence="1">Uncharacterized protein</fullName>
    </submittedName>
</protein>
<reference evidence="1 2" key="1">
    <citation type="submission" date="2016-10" db="EMBL/GenBank/DDBJ databases">
        <authorList>
            <person name="Varghese N."/>
            <person name="Submissions S."/>
        </authorList>
    </citation>
    <scope>NUCLEOTIDE SEQUENCE [LARGE SCALE GENOMIC DNA]</scope>
    <source>
        <strain evidence="1 2">DSM 9169</strain>
    </source>
</reference>
<evidence type="ECO:0000313" key="1">
    <source>
        <dbReference type="EMBL" id="SDT88091.1"/>
    </source>
</evidence>
<accession>A0ABY0V5X0</accession>
<proteinExistence type="predicted"/>
<dbReference type="EMBL" id="LT629792">
    <property type="protein sequence ID" value="SDT88091.1"/>
    <property type="molecule type" value="Genomic_DNA"/>
</dbReference>
<dbReference type="NCBIfam" id="NF040618">
    <property type="entry name" value="PPA1309_fam"/>
    <property type="match status" value="1"/>
</dbReference>
<dbReference type="RefSeq" id="WP_092648319.1">
    <property type="nucleotide sequence ID" value="NZ_LT629792.1"/>
</dbReference>
<keyword evidence="2" id="KW-1185">Reference proteome</keyword>
<dbReference type="Proteomes" id="UP000198976">
    <property type="component" value="Chromosome I"/>
</dbReference>
<gene>
    <name evidence="1" type="ORF">SAMN04489714_0503</name>
</gene>
<name>A0ABY0V5X0_9ACTO</name>
<dbReference type="InterPro" id="IPR047681">
    <property type="entry name" value="PPA1309-like"/>
</dbReference>
<evidence type="ECO:0000313" key="2">
    <source>
        <dbReference type="Proteomes" id="UP000198976"/>
    </source>
</evidence>